<dbReference type="InterPro" id="IPR030048">
    <property type="entry name" value="SurE"/>
</dbReference>
<evidence type="ECO:0000256" key="7">
    <source>
        <dbReference type="SAM" id="SignalP"/>
    </source>
</evidence>
<evidence type="ECO:0000313" key="10">
    <source>
        <dbReference type="Proteomes" id="UP001595947"/>
    </source>
</evidence>
<protein>
    <recommendedName>
        <fullName evidence="3">5'-nucleotidase</fullName>
        <ecNumber evidence="3">3.1.3.5</ecNumber>
    </recommendedName>
</protein>
<dbReference type="Gene3D" id="3.40.1210.10">
    <property type="entry name" value="Survival protein SurE-like phosphatase/nucleotidase"/>
    <property type="match status" value="1"/>
</dbReference>
<feature type="region of interest" description="Disordered" evidence="6">
    <location>
        <begin position="23"/>
        <end position="50"/>
    </location>
</feature>
<keyword evidence="5" id="KW-0378">Hydrolase</keyword>
<accession>A0ABV9YNG7</accession>
<evidence type="ECO:0000256" key="6">
    <source>
        <dbReference type="SAM" id="MobiDB-lite"/>
    </source>
</evidence>
<comment type="similarity">
    <text evidence="2">Belongs to the SurE nucleotidase family.</text>
</comment>
<comment type="caution">
    <text evidence="9">The sequence shown here is derived from an EMBL/GenBank/DDBJ whole genome shotgun (WGS) entry which is preliminary data.</text>
</comment>
<dbReference type="InterPro" id="IPR002828">
    <property type="entry name" value="SurE-like_Pase/nucleotidase"/>
</dbReference>
<dbReference type="InterPro" id="IPR036523">
    <property type="entry name" value="SurE-like_sf"/>
</dbReference>
<dbReference type="EMBL" id="JBHSIV010000023">
    <property type="protein sequence ID" value="MFC5064415.1"/>
    <property type="molecule type" value="Genomic_DNA"/>
</dbReference>
<evidence type="ECO:0000259" key="8">
    <source>
        <dbReference type="Pfam" id="PF01975"/>
    </source>
</evidence>
<keyword evidence="4" id="KW-0479">Metal-binding</keyword>
<evidence type="ECO:0000256" key="2">
    <source>
        <dbReference type="ARBA" id="ARBA00011062"/>
    </source>
</evidence>
<evidence type="ECO:0000256" key="1">
    <source>
        <dbReference type="ARBA" id="ARBA00000815"/>
    </source>
</evidence>
<evidence type="ECO:0000256" key="3">
    <source>
        <dbReference type="ARBA" id="ARBA00012643"/>
    </source>
</evidence>
<organism evidence="9 10">
    <name type="scientific">Actinomycetospora atypica</name>
    <dbReference type="NCBI Taxonomy" id="1290095"/>
    <lineage>
        <taxon>Bacteria</taxon>
        <taxon>Bacillati</taxon>
        <taxon>Actinomycetota</taxon>
        <taxon>Actinomycetes</taxon>
        <taxon>Pseudonocardiales</taxon>
        <taxon>Pseudonocardiaceae</taxon>
        <taxon>Actinomycetospora</taxon>
    </lineage>
</organism>
<feature type="chain" id="PRO_5046085388" description="5'-nucleotidase" evidence="7">
    <location>
        <begin position="24"/>
        <end position="281"/>
    </location>
</feature>
<dbReference type="EC" id="3.1.3.5" evidence="3"/>
<feature type="signal peptide" evidence="7">
    <location>
        <begin position="1"/>
        <end position="23"/>
    </location>
</feature>
<gene>
    <name evidence="9" type="ORF">ACFPBZ_19480</name>
</gene>
<keyword evidence="7" id="KW-0732">Signal</keyword>
<name>A0ABV9YNG7_9PSEU</name>
<feature type="domain" description="Survival protein SurE-like phosphatase/nucleotidase" evidence="8">
    <location>
        <begin position="54"/>
        <end position="217"/>
    </location>
</feature>
<evidence type="ECO:0000313" key="9">
    <source>
        <dbReference type="EMBL" id="MFC5064415.1"/>
    </source>
</evidence>
<reference evidence="10" key="1">
    <citation type="journal article" date="2019" name="Int. J. Syst. Evol. Microbiol.">
        <title>The Global Catalogue of Microorganisms (GCM) 10K type strain sequencing project: providing services to taxonomists for standard genome sequencing and annotation.</title>
        <authorList>
            <consortium name="The Broad Institute Genomics Platform"/>
            <consortium name="The Broad Institute Genome Sequencing Center for Infectious Disease"/>
            <person name="Wu L."/>
            <person name="Ma J."/>
        </authorList>
    </citation>
    <scope>NUCLEOTIDE SEQUENCE [LARGE SCALE GENOMIC DNA]</scope>
    <source>
        <strain evidence="10">CGMCC 4.7093</strain>
    </source>
</reference>
<dbReference type="PANTHER" id="PTHR30457:SF0">
    <property type="entry name" value="PHOSPHATASE, PUTATIVE (AFU_ORTHOLOGUE AFUA_4G01070)-RELATED"/>
    <property type="match status" value="1"/>
</dbReference>
<dbReference type="Pfam" id="PF01975">
    <property type="entry name" value="SurE"/>
    <property type="match status" value="1"/>
</dbReference>
<dbReference type="Proteomes" id="UP001595947">
    <property type="component" value="Unassembled WGS sequence"/>
</dbReference>
<dbReference type="PANTHER" id="PTHR30457">
    <property type="entry name" value="5'-NUCLEOTIDASE SURE"/>
    <property type="match status" value="1"/>
</dbReference>
<sequence length="281" mass="28024">MTGRLVVGTAVLVFCAACSAAPAAPPAPAPQPRAQTAAPAAPPTTAAAPGPLRVLLTDDDGWDAGGITAMRGALRDAGYDVTLVAPDGNRSGVGASSDGRTEVEEKDPGVYSVEGMPVDAVRAGLELMRADPPDLVVSGTNLGHNSGTGVVESGTVGAAATAALAGVPAIASSTHQGTSEDDCAATADYVVRLVQALGPELFAPGIVVNVNYPAGDRASEVRVRDPLVVELDGEEMTVPTDGPDDDVDLLDDGVATLTELDVEGGAGASGAVVERLRDVPA</sequence>
<dbReference type="RefSeq" id="WP_378037759.1">
    <property type="nucleotide sequence ID" value="NZ_JBHSIV010000023.1"/>
</dbReference>
<evidence type="ECO:0000256" key="5">
    <source>
        <dbReference type="ARBA" id="ARBA00022801"/>
    </source>
</evidence>
<dbReference type="SUPFAM" id="SSF64167">
    <property type="entry name" value="SurE-like"/>
    <property type="match status" value="1"/>
</dbReference>
<evidence type="ECO:0000256" key="4">
    <source>
        <dbReference type="ARBA" id="ARBA00022723"/>
    </source>
</evidence>
<proteinExistence type="inferred from homology"/>
<comment type="catalytic activity">
    <reaction evidence="1">
        <text>a ribonucleoside 5'-phosphate + H2O = a ribonucleoside + phosphate</text>
        <dbReference type="Rhea" id="RHEA:12484"/>
        <dbReference type="ChEBI" id="CHEBI:15377"/>
        <dbReference type="ChEBI" id="CHEBI:18254"/>
        <dbReference type="ChEBI" id="CHEBI:43474"/>
        <dbReference type="ChEBI" id="CHEBI:58043"/>
        <dbReference type="EC" id="3.1.3.5"/>
    </reaction>
</comment>
<keyword evidence="10" id="KW-1185">Reference proteome</keyword>
<feature type="region of interest" description="Disordered" evidence="6">
    <location>
        <begin position="88"/>
        <end position="107"/>
    </location>
</feature>
<feature type="compositionally biased region" description="Low complexity" evidence="6">
    <location>
        <begin position="32"/>
        <end position="50"/>
    </location>
</feature>